<dbReference type="AlphaFoldDB" id="A0A3P3U864"/>
<comment type="caution">
    <text evidence="1">The sequence shown here is derived from an EMBL/GenBank/DDBJ whole genome shotgun (WGS) entry which is preliminary data.</text>
</comment>
<dbReference type="Proteomes" id="UP000267017">
    <property type="component" value="Unassembled WGS sequence"/>
</dbReference>
<sequence length="65" mass="7387">MEVHTVTESGEPEQIKIRLVPHKRGSEKRENRHDLTSFLNEHVDVRTSEVQSFAQAFRLCALGAA</sequence>
<dbReference type="OrthoDB" id="9769409at2"/>
<proteinExistence type="predicted"/>
<gene>
    <name evidence="1" type="ORF">EHV15_25470</name>
</gene>
<evidence type="ECO:0000313" key="2">
    <source>
        <dbReference type="Proteomes" id="UP000267017"/>
    </source>
</evidence>
<organism evidence="1 2">
    <name type="scientific">Paenibacillus oralis</name>
    <dbReference type="NCBI Taxonomy" id="2490856"/>
    <lineage>
        <taxon>Bacteria</taxon>
        <taxon>Bacillati</taxon>
        <taxon>Bacillota</taxon>
        <taxon>Bacilli</taxon>
        <taxon>Bacillales</taxon>
        <taxon>Paenibacillaceae</taxon>
        <taxon>Paenibacillus</taxon>
    </lineage>
</organism>
<name>A0A3P3U864_9BACL</name>
<dbReference type="RefSeq" id="WP_128633695.1">
    <property type="nucleotide sequence ID" value="NZ_RRCN01000001.1"/>
</dbReference>
<keyword evidence="2" id="KW-1185">Reference proteome</keyword>
<reference evidence="1 2" key="1">
    <citation type="submission" date="2018-11" db="EMBL/GenBank/DDBJ databases">
        <title>Genome sequencing of Paenibacillus sp. KCOM 3021 (= ChDC PVNT-B20).</title>
        <authorList>
            <person name="Kook J.-K."/>
            <person name="Park S.-N."/>
            <person name="Lim Y.K."/>
        </authorList>
    </citation>
    <scope>NUCLEOTIDE SEQUENCE [LARGE SCALE GENOMIC DNA]</scope>
    <source>
        <strain evidence="1 2">KCOM 3021</strain>
    </source>
</reference>
<dbReference type="EMBL" id="RRCN01000001">
    <property type="protein sequence ID" value="RRJ65896.1"/>
    <property type="molecule type" value="Genomic_DNA"/>
</dbReference>
<accession>A0A3P3U864</accession>
<protein>
    <submittedName>
        <fullName evidence="1">Uncharacterized protein</fullName>
    </submittedName>
</protein>
<evidence type="ECO:0000313" key="1">
    <source>
        <dbReference type="EMBL" id="RRJ65896.1"/>
    </source>
</evidence>